<evidence type="ECO:0000313" key="10">
    <source>
        <dbReference type="Proteomes" id="UP000428260"/>
    </source>
</evidence>
<proteinExistence type="inferred from homology"/>
<evidence type="ECO:0000256" key="6">
    <source>
        <dbReference type="SAM" id="SignalP"/>
    </source>
</evidence>
<dbReference type="KEGG" id="mcos:GM418_00685"/>
<evidence type="ECO:0000259" key="7">
    <source>
        <dbReference type="Pfam" id="PF07980"/>
    </source>
</evidence>
<keyword evidence="10" id="KW-1185">Reference proteome</keyword>
<dbReference type="InterPro" id="IPR011990">
    <property type="entry name" value="TPR-like_helical_dom_sf"/>
</dbReference>
<dbReference type="SUPFAM" id="SSF48452">
    <property type="entry name" value="TPR-like"/>
    <property type="match status" value="1"/>
</dbReference>
<evidence type="ECO:0000259" key="8">
    <source>
        <dbReference type="Pfam" id="PF14322"/>
    </source>
</evidence>
<evidence type="ECO:0000256" key="5">
    <source>
        <dbReference type="ARBA" id="ARBA00023237"/>
    </source>
</evidence>
<sequence>MKTKILYFALFALLLLNSTGCKESFLETLPKDQLTTETFYKSEDDFIQSINGVYGINNIWRQKMEFFPMVDIATPVATRGSGRFGQFDWGGNGYTPDGVPGDIRAWFSYWWIGIARANEVLYRLEEVEDVFTTAGLKDQIKGEALFLRAIYYFYLSDIWGGMPLITEPVTTETYYPERDTKAAITEQMISDLKEAQNLLPSVTKYRSSPAEMGRASKEAAQSLLGKIYCAEEQWENASAELKKVIDSNNFELTPGATGFIDQFWPEGENGIESIFEWQYMSGIGDQYGNSFVSYCATGAAGLDVGGNGWNYIEPTDYLVDLYETKNGYKVTSTWTGSGESQDYFSFSSDDPEFNPEDAFANRDPRLKWTVAYEGNPYVDEKWPENTFTAASPMESNYGNLKMIVYEEGFAQSDMNMVVLRFADVLLLYAEAQMELNNLDEATKYVNRVRSRPSVSMPDVPAGIAGSQSDLRQYIREERIRELATEYGHVFYDMRRWGIYVDEMENYWTANKFGRENPAVQIDEHNVLWPIPTQELDLNPNMVQNPGY</sequence>
<dbReference type="GO" id="GO:0009279">
    <property type="term" value="C:cell outer membrane"/>
    <property type="evidence" value="ECO:0007669"/>
    <property type="project" value="UniProtKB-SubCell"/>
</dbReference>
<organism evidence="9 10">
    <name type="scientific">Maribellus comscasis</name>
    <dbReference type="NCBI Taxonomy" id="2681766"/>
    <lineage>
        <taxon>Bacteria</taxon>
        <taxon>Pseudomonadati</taxon>
        <taxon>Bacteroidota</taxon>
        <taxon>Bacteroidia</taxon>
        <taxon>Marinilabiliales</taxon>
        <taxon>Prolixibacteraceae</taxon>
        <taxon>Maribellus</taxon>
    </lineage>
</organism>
<comment type="similarity">
    <text evidence="2">Belongs to the SusD family.</text>
</comment>
<evidence type="ECO:0000256" key="1">
    <source>
        <dbReference type="ARBA" id="ARBA00004442"/>
    </source>
</evidence>
<feature type="domain" description="RagB/SusD" evidence="7">
    <location>
        <begin position="272"/>
        <end position="547"/>
    </location>
</feature>
<feature type="signal peptide" evidence="6">
    <location>
        <begin position="1"/>
        <end position="23"/>
    </location>
</feature>
<comment type="subcellular location">
    <subcellularLocation>
        <location evidence="1">Cell outer membrane</location>
    </subcellularLocation>
</comment>
<dbReference type="RefSeq" id="WP_158862177.1">
    <property type="nucleotide sequence ID" value="NZ_CP046401.1"/>
</dbReference>
<protein>
    <submittedName>
        <fullName evidence="9">RagB/SusD family nutrient uptake outer membrane protein</fullName>
    </submittedName>
</protein>
<dbReference type="Pfam" id="PF14322">
    <property type="entry name" value="SusD-like_3"/>
    <property type="match status" value="1"/>
</dbReference>
<keyword evidence="4" id="KW-0472">Membrane</keyword>
<keyword evidence="3 6" id="KW-0732">Signal</keyword>
<feature type="domain" description="SusD-like N-terminal" evidence="8">
    <location>
        <begin position="73"/>
        <end position="228"/>
    </location>
</feature>
<accession>A0A6I6JPR8</accession>
<dbReference type="CDD" id="cd08977">
    <property type="entry name" value="SusD"/>
    <property type="match status" value="1"/>
</dbReference>
<dbReference type="InterPro" id="IPR012944">
    <property type="entry name" value="SusD_RagB_dom"/>
</dbReference>
<keyword evidence="5" id="KW-0998">Cell outer membrane</keyword>
<gene>
    <name evidence="9" type="ORF">GM418_00685</name>
</gene>
<evidence type="ECO:0000256" key="4">
    <source>
        <dbReference type="ARBA" id="ARBA00023136"/>
    </source>
</evidence>
<evidence type="ECO:0000256" key="2">
    <source>
        <dbReference type="ARBA" id="ARBA00006275"/>
    </source>
</evidence>
<dbReference type="Proteomes" id="UP000428260">
    <property type="component" value="Chromosome"/>
</dbReference>
<evidence type="ECO:0000256" key="3">
    <source>
        <dbReference type="ARBA" id="ARBA00022729"/>
    </source>
</evidence>
<dbReference type="Gene3D" id="1.25.40.390">
    <property type="match status" value="1"/>
</dbReference>
<evidence type="ECO:0000313" key="9">
    <source>
        <dbReference type="EMBL" id="QGY42222.1"/>
    </source>
</evidence>
<reference evidence="9 10" key="1">
    <citation type="submission" date="2019-11" db="EMBL/GenBank/DDBJ databases">
        <authorList>
            <person name="Zheng R.K."/>
            <person name="Sun C.M."/>
        </authorList>
    </citation>
    <scope>NUCLEOTIDE SEQUENCE [LARGE SCALE GENOMIC DNA]</scope>
    <source>
        <strain evidence="9 10">WC007</strain>
    </source>
</reference>
<dbReference type="AlphaFoldDB" id="A0A6I6JPR8"/>
<dbReference type="EMBL" id="CP046401">
    <property type="protein sequence ID" value="QGY42222.1"/>
    <property type="molecule type" value="Genomic_DNA"/>
</dbReference>
<feature type="chain" id="PRO_5026200417" evidence="6">
    <location>
        <begin position="24"/>
        <end position="547"/>
    </location>
</feature>
<dbReference type="InterPro" id="IPR033985">
    <property type="entry name" value="SusD-like_N"/>
</dbReference>
<dbReference type="Pfam" id="PF07980">
    <property type="entry name" value="SusD_RagB"/>
    <property type="match status" value="1"/>
</dbReference>
<name>A0A6I6JPR8_9BACT</name>